<dbReference type="InterPro" id="IPR009003">
    <property type="entry name" value="Peptidase_S1_PA"/>
</dbReference>
<name>A0A6B2JNB8_9RHOB</name>
<sequence length="568" mass="59944">MAQESVWVQVEARPTLSSAEARVREYAATLPDVVGYALASGWYGIAIGPYTRPDAQTVLGQLRSSGAIPNDSFIATGSNYRQQFWPIGVGASQVAQPLPEGVTPAEGATPSAEEPQVAEPAEPQPAPDETPAEARQSEARLTGPERQELQVALRWAGFYDGPIDGAFGRGTRGSMSAWQQSKGFEATGVLTTSQRTALFADYNAVFDGMDLGRVRDAQAGIEMVMPRGAVTFADYAPPFARYEPASPDLPVEMLLISQPGDQDRFFGLYEIMQTLEVIPPEGPRSRDATHFTVEGVGPDRHSFVEAWHEDGQIKGFALLWIAGDEERFTRILSEIRPTFTRIPGVLDQAVAPPGEDQAIDLVSGLAVRQPLRTRTGFFISEDGAVLTTAAAVEGCGAVSIDGTDAEVAASDPGRGLALLRPRTPLAPLSVAAFQTGVPLIGDEVAVAGFPFGGVLATPALTFGELADIRGLNGEEDLKRLSLAAEPGDSGGPVFDGTGAVLGMLTEPAAPGGTELPADVSFLVETDAILPALQSVGVTPVAETRATPVSPERLTRHAGDVTVLVSCWE</sequence>
<feature type="compositionally biased region" description="Basic and acidic residues" evidence="1">
    <location>
        <begin position="135"/>
        <end position="145"/>
    </location>
</feature>
<evidence type="ECO:0000256" key="1">
    <source>
        <dbReference type="SAM" id="MobiDB-lite"/>
    </source>
</evidence>
<dbReference type="InterPro" id="IPR036365">
    <property type="entry name" value="PGBD-like_sf"/>
</dbReference>
<dbReference type="AlphaFoldDB" id="A0A6B2JNB8"/>
<evidence type="ECO:0000259" key="2">
    <source>
        <dbReference type="Pfam" id="PF01471"/>
    </source>
</evidence>
<proteinExistence type="predicted"/>
<dbReference type="SUPFAM" id="SSF47090">
    <property type="entry name" value="PGBD-like"/>
    <property type="match status" value="1"/>
</dbReference>
<dbReference type="Proteomes" id="UP000474757">
    <property type="component" value="Unassembled WGS sequence"/>
</dbReference>
<dbReference type="InterPro" id="IPR036366">
    <property type="entry name" value="PGBDSf"/>
</dbReference>
<reference evidence="3 4" key="1">
    <citation type="submission" date="2020-02" db="EMBL/GenBank/DDBJ databases">
        <title>Pseudoroseicyclus tamarix, sp. nov., isolated from offshore sediment of a Tamarix chinensis forest.</title>
        <authorList>
            <person name="Gai Y."/>
        </authorList>
    </citation>
    <scope>NUCLEOTIDE SEQUENCE [LARGE SCALE GENOMIC DNA]</scope>
    <source>
        <strain evidence="3 4">CLL3-39</strain>
    </source>
</reference>
<dbReference type="Gene3D" id="2.40.10.120">
    <property type="match status" value="1"/>
</dbReference>
<dbReference type="Pfam" id="PF01471">
    <property type="entry name" value="PG_binding_1"/>
    <property type="match status" value="1"/>
</dbReference>
<dbReference type="PANTHER" id="PTHR43019:SF23">
    <property type="entry name" value="PROTEASE DO-LIKE 5, CHLOROPLASTIC"/>
    <property type="match status" value="1"/>
</dbReference>
<dbReference type="InterPro" id="IPR002477">
    <property type="entry name" value="Peptidoglycan-bd-like"/>
</dbReference>
<protein>
    <submittedName>
        <fullName evidence="3">Peptidoglycan-binding protein</fullName>
    </submittedName>
</protein>
<feature type="compositionally biased region" description="Low complexity" evidence="1">
    <location>
        <begin position="112"/>
        <end position="121"/>
    </location>
</feature>
<evidence type="ECO:0000313" key="4">
    <source>
        <dbReference type="Proteomes" id="UP000474757"/>
    </source>
</evidence>
<organism evidence="3 4">
    <name type="scientific">Pseudoroseicyclus tamaricis</name>
    <dbReference type="NCBI Taxonomy" id="2705421"/>
    <lineage>
        <taxon>Bacteria</taxon>
        <taxon>Pseudomonadati</taxon>
        <taxon>Pseudomonadota</taxon>
        <taxon>Alphaproteobacteria</taxon>
        <taxon>Rhodobacterales</taxon>
        <taxon>Paracoccaceae</taxon>
        <taxon>Pseudoroseicyclus</taxon>
    </lineage>
</organism>
<feature type="region of interest" description="Disordered" evidence="1">
    <location>
        <begin position="97"/>
        <end position="145"/>
    </location>
</feature>
<keyword evidence="4" id="KW-1185">Reference proteome</keyword>
<dbReference type="SUPFAM" id="SSF50494">
    <property type="entry name" value="Trypsin-like serine proteases"/>
    <property type="match status" value="1"/>
</dbReference>
<gene>
    <name evidence="3" type="ORF">GZA08_04185</name>
</gene>
<dbReference type="PANTHER" id="PTHR43019">
    <property type="entry name" value="SERINE ENDOPROTEASE DEGS"/>
    <property type="match status" value="1"/>
</dbReference>
<evidence type="ECO:0000313" key="3">
    <source>
        <dbReference type="EMBL" id="NDV00167.1"/>
    </source>
</evidence>
<comment type="caution">
    <text evidence="3">The sequence shown here is derived from an EMBL/GenBank/DDBJ whole genome shotgun (WGS) entry which is preliminary data.</text>
</comment>
<accession>A0A6B2JNB8</accession>
<dbReference type="Pfam" id="PF13365">
    <property type="entry name" value="Trypsin_2"/>
    <property type="match status" value="1"/>
</dbReference>
<dbReference type="EMBL" id="JAAGAB010000001">
    <property type="protein sequence ID" value="NDV00167.1"/>
    <property type="molecule type" value="Genomic_DNA"/>
</dbReference>
<dbReference type="Gene3D" id="1.10.101.10">
    <property type="entry name" value="PGBD-like superfamily/PGBD"/>
    <property type="match status" value="1"/>
</dbReference>
<feature type="domain" description="Peptidoglycan binding-like" evidence="2">
    <location>
        <begin position="142"/>
        <end position="198"/>
    </location>
</feature>